<evidence type="ECO:0000313" key="3">
    <source>
        <dbReference type="EMBL" id="OLF53573.1"/>
    </source>
</evidence>
<dbReference type="Gene3D" id="3.50.50.60">
    <property type="entry name" value="FAD/NAD(P)-binding domain"/>
    <property type="match status" value="2"/>
</dbReference>
<evidence type="ECO:0000313" key="4">
    <source>
        <dbReference type="Proteomes" id="UP000185578"/>
    </source>
</evidence>
<dbReference type="Pfam" id="PF13738">
    <property type="entry name" value="Pyr_redox_3"/>
    <property type="match status" value="1"/>
</dbReference>
<accession>A0A1Q8EP46</accession>
<dbReference type="Proteomes" id="UP000185578">
    <property type="component" value="Unassembled WGS sequence"/>
</dbReference>
<evidence type="ECO:0000256" key="2">
    <source>
        <dbReference type="SAM" id="MobiDB-lite"/>
    </source>
</evidence>
<comment type="caution">
    <text evidence="3">The sequence shown here is derived from an EMBL/GenBank/DDBJ whole genome shotgun (WGS) entry which is preliminary data.</text>
</comment>
<dbReference type="OrthoDB" id="9773233at2"/>
<gene>
    <name evidence="3" type="ORF">BTN82_16065</name>
</gene>
<dbReference type="AlphaFoldDB" id="A0A1Q8EP46"/>
<dbReference type="PRINTS" id="PR00368">
    <property type="entry name" value="FADPNR"/>
</dbReference>
<evidence type="ECO:0000256" key="1">
    <source>
        <dbReference type="ARBA" id="ARBA00023002"/>
    </source>
</evidence>
<proteinExistence type="predicted"/>
<dbReference type="InterPro" id="IPR050982">
    <property type="entry name" value="Auxin_biosynth/cation_transpt"/>
</dbReference>
<dbReference type="InterPro" id="IPR036188">
    <property type="entry name" value="FAD/NAD-bd_sf"/>
</dbReference>
<keyword evidence="1" id="KW-0560">Oxidoreductase</keyword>
<dbReference type="RefSeq" id="WP_075120108.1">
    <property type="nucleotide sequence ID" value="NZ_MSCT01000013.1"/>
</dbReference>
<dbReference type="PANTHER" id="PTHR43539:SF78">
    <property type="entry name" value="FLAVIN-CONTAINING MONOOXYGENASE"/>
    <property type="match status" value="1"/>
</dbReference>
<name>A0A1Q8EP46_9PSED</name>
<reference evidence="3 4" key="1">
    <citation type="submission" date="2016-12" db="EMBL/GenBank/DDBJ databases">
        <authorList>
            <person name="Song W.-J."/>
            <person name="Kurnit D.M."/>
        </authorList>
    </citation>
    <scope>NUCLEOTIDE SEQUENCE [LARGE SCALE GENOMIC DNA]</scope>
    <source>
        <strain evidence="3 4">PCL1601</strain>
    </source>
</reference>
<organism evidence="3 4">
    <name type="scientific">Pseudomonas chlororaphis</name>
    <dbReference type="NCBI Taxonomy" id="587753"/>
    <lineage>
        <taxon>Bacteria</taxon>
        <taxon>Pseudomonadati</taxon>
        <taxon>Pseudomonadota</taxon>
        <taxon>Gammaproteobacteria</taxon>
        <taxon>Pseudomonadales</taxon>
        <taxon>Pseudomonadaceae</taxon>
        <taxon>Pseudomonas</taxon>
    </lineage>
</organism>
<dbReference type="SUPFAM" id="SSF51905">
    <property type="entry name" value="FAD/NAD(P)-binding domain"/>
    <property type="match status" value="2"/>
</dbReference>
<dbReference type="PRINTS" id="PR00411">
    <property type="entry name" value="PNDRDTASEI"/>
</dbReference>
<dbReference type="PANTHER" id="PTHR43539">
    <property type="entry name" value="FLAVIN-BINDING MONOOXYGENASE-LIKE PROTEIN (AFU_ORTHOLOGUE AFUA_4G09220)"/>
    <property type="match status" value="1"/>
</dbReference>
<dbReference type="GO" id="GO:0050660">
    <property type="term" value="F:flavin adenine dinucleotide binding"/>
    <property type="evidence" value="ECO:0007669"/>
    <property type="project" value="TreeGrafter"/>
</dbReference>
<protein>
    <submittedName>
        <fullName evidence="3">FAD-dependent oxidoreductase</fullName>
    </submittedName>
</protein>
<dbReference type="GO" id="GO:0004497">
    <property type="term" value="F:monooxygenase activity"/>
    <property type="evidence" value="ECO:0007669"/>
    <property type="project" value="TreeGrafter"/>
</dbReference>
<feature type="region of interest" description="Disordered" evidence="2">
    <location>
        <begin position="422"/>
        <end position="442"/>
    </location>
</feature>
<dbReference type="EMBL" id="MSCT01000013">
    <property type="protein sequence ID" value="OLF53573.1"/>
    <property type="molecule type" value="Genomic_DNA"/>
</dbReference>
<sequence length="442" mass="48578">MTTHKTIIDTLVVGAGQAGVAMSEHLSRLGVPHLVLERNRIAEAWRTGRWDSLVANGPAWHDRFPGLEFAGLDPDAFAGKDQVADYFEAYADKIKAPIRTGVEVKKVVRNVNRPGFTVDTSDGVIEARQVVVATGPFQRPVIPPIAPQDARVLQMHSAAYRNPQQLPEGAVLVVGAGSSGVQIADELQRAGKQVYLSVGAHDRPPRAYRNRDFCWWLGVLGEWDAETMQPGKEHVTIAVSGARGGHTVDFRRLTQQGMTLVGLTKAFDNGVVSFEANLAENIARGDENYLALLDAADAYIARNGLDLPQEPEARVMLPDPPCLTQPLLQLDLAKAGVTTIIWATGYSVDYSWLQVDAFKDNGKPRHQRGVSSEPGIYFVGLPWLSRRGSAFIWGVWHDARHIAEHIVKQRLYFDYRDAAQRQADRESSTQPASLPTSLIGAR</sequence>